<reference evidence="1" key="1">
    <citation type="submission" date="2009-09" db="EMBL/GenBank/DDBJ databases">
        <authorList>
            <person name="Weinstock G."/>
            <person name="Sodergren E."/>
            <person name="Clifton S."/>
            <person name="Fulton L."/>
            <person name="Fulton B."/>
            <person name="Courtney L."/>
            <person name="Fronick C."/>
            <person name="Harrison M."/>
            <person name="Strong C."/>
            <person name="Farmer C."/>
            <person name="Delahaunty K."/>
            <person name="Markovic C."/>
            <person name="Hall O."/>
            <person name="Minx P."/>
            <person name="Tomlinson C."/>
            <person name="Mitreva M."/>
            <person name="Nelson J."/>
            <person name="Hou S."/>
            <person name="Wollam A."/>
            <person name="Pepin K.H."/>
            <person name="Johnson M."/>
            <person name="Bhonagiri V."/>
            <person name="Nash W.E."/>
            <person name="Warren W."/>
            <person name="Chinwalla A."/>
            <person name="Mardis E.R."/>
            <person name="Wilson R.K."/>
        </authorList>
    </citation>
    <scope>NUCLEOTIDE SEQUENCE [LARGE SCALE GENOMIC DNA]</scope>
    <source>
        <strain evidence="1">DSM 20583</strain>
    </source>
</reference>
<proteinExistence type="predicted"/>
<dbReference type="STRING" id="537007.BLAHAN_05459"/>
<protein>
    <submittedName>
        <fullName evidence="1">Uncharacterized protein</fullName>
    </submittedName>
</protein>
<dbReference type="KEGG" id="bhan:CGC63_09420"/>
<dbReference type="HOGENOM" id="CLU_095596_0_0_9"/>
<sequence>MKKFNWEEFKYKNNKIAVHCKTEEEAKDFCNQMHEHGMKWGDGDSYLENINYNKYLGKTCYSNSCLYGGYDFYEQIGYRILEWSDYMGVGNKEFTKADLKDGMVVEYKNGKRRLVIANMLIGEDGFLTLDSFRENLENIKFMDHTIVKIFKIKEAMTFNYILDDDNLKLIWERIEVKHMTVDEMQKKLEELTGERVEFEPSVEEMIGVICKYCRKAKCNTCVIPSGMSCNFANYSKDEVKKAYEKVMEDGRKES</sequence>
<keyword evidence="2" id="KW-1185">Reference proteome</keyword>
<dbReference type="RefSeq" id="WP_003020627.1">
    <property type="nucleotide sequence ID" value="NZ_CP022413.2"/>
</dbReference>
<organism evidence="1 2">
    <name type="scientific">Blautia hansenii DSM 20583</name>
    <dbReference type="NCBI Taxonomy" id="537007"/>
    <lineage>
        <taxon>Bacteria</taxon>
        <taxon>Bacillati</taxon>
        <taxon>Bacillota</taxon>
        <taxon>Clostridia</taxon>
        <taxon>Lachnospirales</taxon>
        <taxon>Lachnospiraceae</taxon>
        <taxon>Blautia</taxon>
    </lineage>
</organism>
<name>C9L7T9_BLAHA</name>
<dbReference type="Proteomes" id="UP000003755">
    <property type="component" value="Unassembled WGS sequence"/>
</dbReference>
<evidence type="ECO:0000313" key="1">
    <source>
        <dbReference type="EMBL" id="EEX21834.1"/>
    </source>
</evidence>
<dbReference type="EMBL" id="ABYU02000016">
    <property type="protein sequence ID" value="EEX21834.1"/>
    <property type="molecule type" value="Genomic_DNA"/>
</dbReference>
<dbReference type="AlphaFoldDB" id="C9L7T9"/>
<dbReference type="eggNOG" id="ENOG5030H9F">
    <property type="taxonomic scope" value="Bacteria"/>
</dbReference>
<gene>
    <name evidence="1" type="ORF">BLAHAN_05459</name>
</gene>
<evidence type="ECO:0000313" key="2">
    <source>
        <dbReference type="Proteomes" id="UP000003755"/>
    </source>
</evidence>
<accession>C9L7T9</accession>
<comment type="caution">
    <text evidence="1">The sequence shown here is derived from an EMBL/GenBank/DDBJ whole genome shotgun (WGS) entry which is preliminary data.</text>
</comment>